<dbReference type="EMBL" id="CM035418">
    <property type="protein sequence ID" value="KAH7420286.1"/>
    <property type="molecule type" value="Genomic_DNA"/>
</dbReference>
<protein>
    <submittedName>
        <fullName evidence="1">Uncharacterized protein</fullName>
    </submittedName>
</protein>
<gene>
    <name evidence="1" type="ORF">KP509_13G000200</name>
</gene>
<organism evidence="1 2">
    <name type="scientific">Ceratopteris richardii</name>
    <name type="common">Triangle waterfern</name>
    <dbReference type="NCBI Taxonomy" id="49495"/>
    <lineage>
        <taxon>Eukaryota</taxon>
        <taxon>Viridiplantae</taxon>
        <taxon>Streptophyta</taxon>
        <taxon>Embryophyta</taxon>
        <taxon>Tracheophyta</taxon>
        <taxon>Polypodiopsida</taxon>
        <taxon>Polypodiidae</taxon>
        <taxon>Polypodiales</taxon>
        <taxon>Pteridineae</taxon>
        <taxon>Pteridaceae</taxon>
        <taxon>Parkerioideae</taxon>
        <taxon>Ceratopteris</taxon>
    </lineage>
</organism>
<dbReference type="AlphaFoldDB" id="A0A8T2TEL9"/>
<comment type="caution">
    <text evidence="1">The sequence shown here is derived from an EMBL/GenBank/DDBJ whole genome shotgun (WGS) entry which is preliminary data.</text>
</comment>
<evidence type="ECO:0000313" key="1">
    <source>
        <dbReference type="EMBL" id="KAH7420286.1"/>
    </source>
</evidence>
<proteinExistence type="predicted"/>
<evidence type="ECO:0000313" key="2">
    <source>
        <dbReference type="Proteomes" id="UP000825935"/>
    </source>
</evidence>
<accession>A0A8T2TEL9</accession>
<name>A0A8T2TEL9_CERRI</name>
<dbReference type="Proteomes" id="UP000825935">
    <property type="component" value="Chromosome 13"/>
</dbReference>
<reference evidence="1" key="1">
    <citation type="submission" date="2021-08" db="EMBL/GenBank/DDBJ databases">
        <title>WGS assembly of Ceratopteris richardii.</title>
        <authorList>
            <person name="Marchant D.B."/>
            <person name="Chen G."/>
            <person name="Jenkins J."/>
            <person name="Shu S."/>
            <person name="Leebens-Mack J."/>
            <person name="Grimwood J."/>
            <person name="Schmutz J."/>
            <person name="Soltis P."/>
            <person name="Soltis D."/>
            <person name="Chen Z.-H."/>
        </authorList>
    </citation>
    <scope>NUCLEOTIDE SEQUENCE</scope>
    <source>
        <strain evidence="1">Whitten #5841</strain>
        <tissue evidence="1">Leaf</tissue>
    </source>
</reference>
<keyword evidence="2" id="KW-1185">Reference proteome</keyword>
<sequence length="179" mass="20450">MCLSRKVFDIPDFRSADATTSSGSPVDVQHHFLHLCIWRFIYSRYLMLYTGSSCCPKVITSGNKYSPANLLSLFGAVYGCDPSCYISLLPSYPRKIHFQGFGSSWLLSFLFRMHKNHMKVNIFHFGAVSFDVPKCLKGFVHIFPRLSEQRYLKVSYQSLIPKPCQESLKLSSTTNRINS</sequence>